<dbReference type="EMBL" id="UINC01046585">
    <property type="protein sequence ID" value="SVB54799.1"/>
    <property type="molecule type" value="Genomic_DNA"/>
</dbReference>
<sequence>VNVTTDFGPSDILSIQNTQITMTGETNDILLKAQVTTDSNDDASMPATHYIRIGQPKIYSTGNHVFLVGDSSAVITENIIIKDSDTAPIINPDKNIIIEIPSAITLEWDSAIESNPSTISISSNISSTNLNNLSYDVSNDKKYLTVNISEDLTAGDSLIFSNVFLIVGNTINENSTYKLQLHVNDKKSASDDEDDYSLIITKPSLVFTEENKAIVNDPQLTLSGLEFRENQTYSTVRKDQNIIINLPAEPSDLSWDCQNINFTVTGDNILFTPSCNGSTEKSITLTPTSNFPPGYNIKFNNLLLNIPSTQVPDGDLTYTLRNYQSPISLNSEEDGVSKSFWVASPKTYSESRQSFYLENGTQTVTRIKPIYFIEDDTNPVFGSLATEIWISFPENIAKWNVNNDLMSLNSQTLPYINPVVDFSLDSSTVKISFTQTVSAGDTLVVSGLSIIAKETSSSITEKLQYSLNQGSTINNIDNEIFYIGDIEFTSSDNIIVYKNEFGIHEVSAEIKIIDNSTSSMLDSVQIYLPTEIPIFWSDSL</sequence>
<evidence type="ECO:0000313" key="1">
    <source>
        <dbReference type="EMBL" id="SVB54799.1"/>
    </source>
</evidence>
<name>A0A382EWI1_9ZZZZ</name>
<proteinExistence type="predicted"/>
<dbReference type="AlphaFoldDB" id="A0A382EWI1"/>
<accession>A0A382EWI1</accession>
<feature type="non-terminal residue" evidence="1">
    <location>
        <position position="1"/>
    </location>
</feature>
<reference evidence="1" key="1">
    <citation type="submission" date="2018-05" db="EMBL/GenBank/DDBJ databases">
        <authorList>
            <person name="Lanie J.A."/>
            <person name="Ng W.-L."/>
            <person name="Kazmierczak K.M."/>
            <person name="Andrzejewski T.M."/>
            <person name="Davidsen T.M."/>
            <person name="Wayne K.J."/>
            <person name="Tettelin H."/>
            <person name="Glass J.I."/>
            <person name="Rusch D."/>
            <person name="Podicherti R."/>
            <person name="Tsui H.-C.T."/>
            <person name="Winkler M.E."/>
        </authorList>
    </citation>
    <scope>NUCLEOTIDE SEQUENCE</scope>
</reference>
<feature type="non-terminal residue" evidence="1">
    <location>
        <position position="540"/>
    </location>
</feature>
<gene>
    <name evidence="1" type="ORF">METZ01_LOCUS207653</name>
</gene>
<protein>
    <submittedName>
        <fullName evidence="1">Uncharacterized protein</fullName>
    </submittedName>
</protein>
<organism evidence="1">
    <name type="scientific">marine metagenome</name>
    <dbReference type="NCBI Taxonomy" id="408172"/>
    <lineage>
        <taxon>unclassified sequences</taxon>
        <taxon>metagenomes</taxon>
        <taxon>ecological metagenomes</taxon>
    </lineage>
</organism>